<sequence>MGNLGNIKAIILIIFVALGIYFVRVRTTGDTADTYWHLAVGRELWQQKQIPKTDNFVYGKAETHYTSTEWLSGLGFYLPVKYLGLESLVAIRLICGLGAIFFLYKTIAIFTKDLLKQISILLATGYVLAIRLFDRPENFSILFVAAINYVCLKYFFKNKFDKLFFLLPLIFLTWPNIHAFVVYGFALFSFWIFIFLYEEARKIRVRENIKTVSTLYAISTLAIILQAKRFFFFLELGKLTSFSVNEWGSLADRVFLSKGYQFFSQMPVEVYFYFLFAVTTTALVFISLVKKEIKTLSLVLAVAVYLVIFLLPFKYYRLIPLAVLTLAPITAYFFSKVENQWASVTTKIAVAIITVLMLGSILVGYTIGSKSYFKSSFDESGKTIGVKSRLWGQVFPEKTSEMVGQYLTTRNLFTFDWWSNYFIWQNPTIKTYSDVMYQYRTQEDFKEEQIIASGQEGWDKLVEKYDIDTVVNSQFAAPKGSNTPVWKLPNWKLIYVDNVSALWARDDVIKTLPVDLSALNLELEEPLKFKPENKERAVKQLENLIKFYPKNDFARGQLIQNYIDEGKLEDAKKLAQESRTLMPKDPTFAMYLAAVYSSEGNCQMASQFAKESLRKSYSDYNFRALESIVLSGCQN</sequence>
<feature type="transmembrane region" description="Helical" evidence="1">
    <location>
        <begin position="209"/>
        <end position="227"/>
    </location>
</feature>
<dbReference type="SUPFAM" id="SSF48452">
    <property type="entry name" value="TPR-like"/>
    <property type="match status" value="1"/>
</dbReference>
<dbReference type="EMBL" id="LBYI01000002">
    <property type="protein sequence ID" value="KKR51234.1"/>
    <property type="molecule type" value="Genomic_DNA"/>
</dbReference>
<keyword evidence="1" id="KW-0812">Transmembrane</keyword>
<evidence type="ECO:0000313" key="3">
    <source>
        <dbReference type="Proteomes" id="UP000034531"/>
    </source>
</evidence>
<feature type="transmembrane region" description="Helical" evidence="1">
    <location>
        <begin position="319"/>
        <end position="335"/>
    </location>
</feature>
<reference evidence="2 3" key="1">
    <citation type="journal article" date="2015" name="Nature">
        <title>rRNA introns, odd ribosomes, and small enigmatic genomes across a large radiation of phyla.</title>
        <authorList>
            <person name="Brown C.T."/>
            <person name="Hug L.A."/>
            <person name="Thomas B.C."/>
            <person name="Sharon I."/>
            <person name="Castelle C.J."/>
            <person name="Singh A."/>
            <person name="Wilkins M.J."/>
            <person name="Williams K.H."/>
            <person name="Banfield J.F."/>
        </authorList>
    </citation>
    <scope>NUCLEOTIDE SEQUENCE [LARGE SCALE GENOMIC DNA]</scope>
</reference>
<feature type="transmembrane region" description="Helical" evidence="1">
    <location>
        <begin position="89"/>
        <end position="108"/>
    </location>
</feature>
<comment type="caution">
    <text evidence="2">The sequence shown here is derived from an EMBL/GenBank/DDBJ whole genome shotgun (WGS) entry which is preliminary data.</text>
</comment>
<dbReference type="AlphaFoldDB" id="A0A0G0REW5"/>
<feature type="transmembrane region" description="Helical" evidence="1">
    <location>
        <begin position="270"/>
        <end position="289"/>
    </location>
</feature>
<feature type="transmembrane region" description="Helical" evidence="1">
    <location>
        <begin position="347"/>
        <end position="367"/>
    </location>
</feature>
<feature type="transmembrane region" description="Helical" evidence="1">
    <location>
        <begin position="296"/>
        <end position="313"/>
    </location>
</feature>
<evidence type="ECO:0000313" key="2">
    <source>
        <dbReference type="EMBL" id="KKR51234.1"/>
    </source>
</evidence>
<accession>A0A0G0REW5</accession>
<dbReference type="Gene3D" id="1.25.40.10">
    <property type="entry name" value="Tetratricopeptide repeat domain"/>
    <property type="match status" value="1"/>
</dbReference>
<name>A0A0G0REW5_9BACT</name>
<proteinExistence type="predicted"/>
<gene>
    <name evidence="2" type="ORF">UT84_C0002G0095</name>
</gene>
<evidence type="ECO:0000256" key="1">
    <source>
        <dbReference type="SAM" id="Phobius"/>
    </source>
</evidence>
<dbReference type="Proteomes" id="UP000034531">
    <property type="component" value="Unassembled WGS sequence"/>
</dbReference>
<feature type="transmembrane region" description="Helical" evidence="1">
    <location>
        <begin position="176"/>
        <end position="197"/>
    </location>
</feature>
<feature type="transmembrane region" description="Helical" evidence="1">
    <location>
        <begin position="139"/>
        <end position="156"/>
    </location>
</feature>
<keyword evidence="1" id="KW-0472">Membrane</keyword>
<feature type="transmembrane region" description="Helical" evidence="1">
    <location>
        <begin position="6"/>
        <end position="23"/>
    </location>
</feature>
<keyword evidence="1" id="KW-1133">Transmembrane helix</keyword>
<dbReference type="InterPro" id="IPR011990">
    <property type="entry name" value="TPR-like_helical_dom_sf"/>
</dbReference>
<protein>
    <submittedName>
        <fullName evidence="2">Uncharacterized protein</fullName>
    </submittedName>
</protein>
<organism evidence="2 3">
    <name type="scientific">Candidatus Curtissbacteria bacterium GW2011_GWA1_40_16</name>
    <dbReference type="NCBI Taxonomy" id="1618405"/>
    <lineage>
        <taxon>Bacteria</taxon>
        <taxon>Candidatus Curtissiibacteriota</taxon>
    </lineage>
</organism>